<evidence type="ECO:0000313" key="2">
    <source>
        <dbReference type="EMBL" id="AIU36779.1"/>
    </source>
</evidence>
<dbReference type="EMBL" id="KM217576">
    <property type="protein sequence ID" value="AIU37200.1"/>
    <property type="molecule type" value="Genomic_DNA"/>
</dbReference>
<dbReference type="EMBL" id="KM217577">
    <property type="protein sequence ID" value="AIU37339.1"/>
    <property type="molecule type" value="Genomic_DNA"/>
</dbReference>
<evidence type="ECO:0000313" key="10">
    <source>
        <dbReference type="EMBL" id="QGY99817.1"/>
    </source>
</evidence>
<feature type="transmembrane region" description="Helical" evidence="1">
    <location>
        <begin position="37"/>
        <end position="57"/>
    </location>
</feature>
<reference evidence="3" key="2">
    <citation type="submission" date="2014-07" db="EMBL/GenBank/DDBJ databases">
        <title>Comparative genomics of CpGV: Evolution of a crop protection agent.</title>
        <authorList>
            <person name="Radtke P.C."/>
            <person name="Jehle J.A."/>
        </authorList>
    </citation>
    <scope>NUCLEOTIDE SEQUENCE</scope>
    <source>
        <strain evidence="3">CpGV-I07</strain>
    </source>
</reference>
<evidence type="ECO:0000313" key="6">
    <source>
        <dbReference type="EMBL" id="AIU37339.1"/>
    </source>
</evidence>
<dbReference type="EMBL" id="MN696171">
    <property type="protein sequence ID" value="QGZ00242.1"/>
    <property type="molecule type" value="Genomic_DNA"/>
</dbReference>
<keyword evidence="1" id="KW-0812">Transmembrane</keyword>
<evidence type="ECO:0000313" key="7">
    <source>
        <dbReference type="EMBL" id="QGY99391.1"/>
    </source>
</evidence>
<dbReference type="RefSeq" id="NP_148917.1">
    <property type="nucleotide sequence ID" value="NC_002816.1"/>
</dbReference>
<dbReference type="EMBL" id="MN696166">
    <property type="protein sequence ID" value="QGY99533.1"/>
    <property type="molecule type" value="Genomic_DNA"/>
</dbReference>
<accession>A0A097P1N8</accession>
<evidence type="ECO:0000313" key="3">
    <source>
        <dbReference type="EMBL" id="AIU36916.1"/>
    </source>
</evidence>
<dbReference type="EMBL" id="KM217573">
    <property type="protein sequence ID" value="AIU36779.1"/>
    <property type="molecule type" value="Genomic_DNA"/>
</dbReference>
<sequence length="62" mass="6623">MKNMFVQLAVGVFLLATSVLGAPINTAEDYKRASLIVNAVSCGLQIVEVLIVIAVALHKIKQ</sequence>
<evidence type="ECO:0000313" key="11">
    <source>
        <dbReference type="EMBL" id="QGY99960.1"/>
    </source>
</evidence>
<gene>
    <name evidence="4" type="primary">orf133</name>
</gene>
<dbReference type="EMBL" id="MN696169">
    <property type="protein sequence ID" value="QGY99960.1"/>
    <property type="molecule type" value="Genomic_DNA"/>
</dbReference>
<dbReference type="EMBL" id="KM217575">
    <property type="protein sequence ID" value="AIU37058.1"/>
    <property type="molecule type" value="Genomic_DNA"/>
</dbReference>
<evidence type="ECO:0000313" key="12">
    <source>
        <dbReference type="EMBL" id="QGZ00101.1"/>
    </source>
</evidence>
<dbReference type="EMBL" id="MN696165">
    <property type="protein sequence ID" value="QGY99391.1"/>
    <property type="molecule type" value="Genomic_DNA"/>
</dbReference>
<evidence type="ECO:0000313" key="5">
    <source>
        <dbReference type="EMBL" id="AIU37200.1"/>
    </source>
</evidence>
<evidence type="ECO:0000313" key="9">
    <source>
        <dbReference type="EMBL" id="QGY99675.1"/>
    </source>
</evidence>
<organismHost>
    <name type="scientific">Cydia pomonella</name>
    <name type="common">Codling moth</name>
    <dbReference type="NCBI Taxonomy" id="82600"/>
</organismHost>
<dbReference type="GeneID" id="921428"/>
<dbReference type="EMBL" id="MN696167">
    <property type="protein sequence ID" value="QGY99675.1"/>
    <property type="molecule type" value="Genomic_DNA"/>
</dbReference>
<organism evidence="4">
    <name type="scientific">Cydia pomonella granulosis virus</name>
    <name type="common">CpGV</name>
    <name type="synonym">Cydia pomonella granulovirus</name>
    <dbReference type="NCBI Taxonomy" id="28289"/>
    <lineage>
        <taxon>Viruses</taxon>
        <taxon>Viruses incertae sedis</taxon>
        <taxon>Naldaviricetes</taxon>
        <taxon>Lefavirales</taxon>
        <taxon>Baculoviridae</taxon>
        <taxon>Betabaculovirus</taxon>
        <taxon>Betabaculovirus cypomonellae</taxon>
    </lineage>
</organism>
<evidence type="ECO:0000313" key="4">
    <source>
        <dbReference type="EMBL" id="AIU37058.1"/>
    </source>
</evidence>
<dbReference type="EMBL" id="MN696168">
    <property type="protein sequence ID" value="QGY99817.1"/>
    <property type="molecule type" value="Genomic_DNA"/>
</dbReference>
<evidence type="ECO:0000256" key="1">
    <source>
        <dbReference type="SAM" id="Phobius"/>
    </source>
</evidence>
<keyword evidence="1" id="KW-1133">Transmembrane helix</keyword>
<protein>
    <submittedName>
        <fullName evidence="4">ORF133</fullName>
    </submittedName>
</protein>
<reference evidence="4" key="1">
    <citation type="journal article" date="2014" name="Proc. Natl. Acad. Sci. U.S.A.">
        <title>Baculovirus resistance in codling moth is virus isolate-dependent and the consequence of a mutation in viral gene pe38.</title>
        <authorList>
            <person name="Gebhardt M.M."/>
            <person name="Eberle K.E."/>
            <person name="Radtke P."/>
            <person name="Jehle J.A."/>
        </authorList>
    </citation>
    <scope>NUCLEOTIDE SEQUENCE</scope>
    <source>
        <strain evidence="6">CpGV-E2</strain>
        <strain evidence="3">CpGV-I07</strain>
        <strain evidence="5">CpGV-I12</strain>
        <strain evidence="4">CpGV-M</strain>
        <strain evidence="2">CpGV-S</strain>
    </source>
</reference>
<dbReference type="EMBL" id="MN696170">
    <property type="protein sequence ID" value="QGZ00101.1"/>
    <property type="molecule type" value="Genomic_DNA"/>
</dbReference>
<dbReference type="EMBL" id="KM217574">
    <property type="protein sequence ID" value="AIU36916.1"/>
    <property type="molecule type" value="Genomic_DNA"/>
</dbReference>
<evidence type="ECO:0000313" key="8">
    <source>
        <dbReference type="EMBL" id="QGY99533.1"/>
    </source>
</evidence>
<dbReference type="KEGG" id="vg:921428"/>
<proteinExistence type="predicted"/>
<evidence type="ECO:0000313" key="13">
    <source>
        <dbReference type="EMBL" id="QGZ00242.1"/>
    </source>
</evidence>
<keyword evidence="1" id="KW-0472">Membrane</keyword>
<name>A0A097P1N8_GVCP</name>
<reference evidence="7" key="3">
    <citation type="journal article" date="2019" name="Virology">
        <title>Single nucleotide polymorphism (SNP) frequencies and distribution reveal complex genetic composition of seven novel natural isolates of Cydia pomonella granulovirus.</title>
        <authorList>
            <person name="Fan J."/>
            <person name="Wennmann J.T."/>
            <person name="Wang D."/>
            <person name="Jehle J.A."/>
        </authorList>
    </citation>
    <scope>NUCLEOTIDE SEQUENCE</scope>
    <source>
        <strain evidence="7">CpGV-ALE</strain>
        <strain evidence="8">CpGV-JQ</strain>
        <strain evidence="9">CpGV-KS1</strain>
        <strain evidence="10">CpGV-KS2</strain>
        <strain evidence="11">CpGV-WW</strain>
        <strain evidence="13">CpGV-ZY</strain>
        <strain evidence="12">CpGV-ZY2</strain>
    </source>
</reference>